<organism evidence="2 3">
    <name type="scientific">Jannaschia pagri</name>
    <dbReference type="NCBI Taxonomy" id="2829797"/>
    <lineage>
        <taxon>Bacteria</taxon>
        <taxon>Pseudomonadati</taxon>
        <taxon>Pseudomonadota</taxon>
        <taxon>Alphaproteobacteria</taxon>
        <taxon>Rhodobacterales</taxon>
        <taxon>Roseobacteraceae</taxon>
        <taxon>Jannaschia</taxon>
    </lineage>
</organism>
<dbReference type="SUPFAM" id="SSF47598">
    <property type="entry name" value="Ribbon-helix-helix"/>
    <property type="match status" value="1"/>
</dbReference>
<dbReference type="Pfam" id="PF22513">
    <property type="entry name" value="FitA-like_RHH"/>
    <property type="match status" value="1"/>
</dbReference>
<dbReference type="Gene3D" id="1.10.1220.10">
    <property type="entry name" value="Met repressor-like"/>
    <property type="match status" value="1"/>
</dbReference>
<dbReference type="InterPro" id="IPR053853">
    <property type="entry name" value="FitA-like_RHH"/>
</dbReference>
<evidence type="ECO:0000313" key="3">
    <source>
        <dbReference type="Proteomes" id="UP000786693"/>
    </source>
</evidence>
<keyword evidence="3" id="KW-1185">Reference proteome</keyword>
<accession>A0ABQ4NRF6</accession>
<name>A0ABQ4NRF6_9RHOB</name>
<comment type="caution">
    <text evidence="2">The sequence shown here is derived from an EMBL/GenBank/DDBJ whole genome shotgun (WGS) entry which is preliminary data.</text>
</comment>
<sequence length="49" mass="5570">MKDQTSTKIIFRTSMKIKDGLRARAERNGRTMTGELNHILRSATKHGRG</sequence>
<reference evidence="2 3" key="1">
    <citation type="submission" date="2021-05" db="EMBL/GenBank/DDBJ databases">
        <title>Bacteria Genome sequencing.</title>
        <authorList>
            <person name="Takabe Y."/>
            <person name="Nakajima Y."/>
            <person name="Suzuki S."/>
            <person name="Shiozaki T."/>
        </authorList>
    </citation>
    <scope>NUCLEOTIDE SEQUENCE [LARGE SCALE GENOMIC DNA]</scope>
    <source>
        <strain evidence="2 3">AI_62</strain>
    </source>
</reference>
<feature type="domain" description="Antitoxin FitA-like ribbon-helix-helix" evidence="1">
    <location>
        <begin position="17"/>
        <end position="43"/>
    </location>
</feature>
<evidence type="ECO:0000259" key="1">
    <source>
        <dbReference type="Pfam" id="PF22513"/>
    </source>
</evidence>
<protein>
    <recommendedName>
        <fullName evidence="1">Antitoxin FitA-like ribbon-helix-helix domain-containing protein</fullName>
    </recommendedName>
</protein>
<dbReference type="RefSeq" id="WP_220750478.1">
    <property type="nucleotide sequence ID" value="NZ_BPFH01000009.1"/>
</dbReference>
<dbReference type="EMBL" id="BPFH01000009">
    <property type="protein sequence ID" value="GIT96994.1"/>
    <property type="molecule type" value="Genomic_DNA"/>
</dbReference>
<gene>
    <name evidence="2" type="ORF">JANAI62_36170</name>
</gene>
<dbReference type="Proteomes" id="UP000786693">
    <property type="component" value="Unassembled WGS sequence"/>
</dbReference>
<dbReference type="InterPro" id="IPR013321">
    <property type="entry name" value="Arc_rbn_hlx_hlx"/>
</dbReference>
<proteinExistence type="predicted"/>
<evidence type="ECO:0000313" key="2">
    <source>
        <dbReference type="EMBL" id="GIT96994.1"/>
    </source>
</evidence>
<dbReference type="InterPro" id="IPR010985">
    <property type="entry name" value="Ribbon_hlx_hlx"/>
</dbReference>